<evidence type="ECO:0000313" key="2">
    <source>
        <dbReference type="EMBL" id="PUU74555.1"/>
    </source>
</evidence>
<keyword evidence="1" id="KW-0732">Signal</keyword>
<evidence type="ECO:0000256" key="1">
    <source>
        <dbReference type="SAM" id="SignalP"/>
    </source>
</evidence>
<evidence type="ECO:0000313" key="3">
    <source>
        <dbReference type="Proteomes" id="UP000244722"/>
    </source>
</evidence>
<dbReference type="Proteomes" id="UP000244722">
    <property type="component" value="Unassembled WGS sequence"/>
</dbReference>
<sequence>MKFTSSILLLVLPALSLARPSPQTADEATSPPAPCVDGERTCDAGNTWSLCIGGRFVSQGVNDADSECTQLQVRGDNSDTSVIDAFSGLRFVGDLGAISGGGIGIQSTDGGPREYPLLAGPSMNITLIVKDAPDSFGNGTAGNNGTATPLRKRDNVRCIRVCNNGRCAVENCELVSN</sequence>
<proteinExistence type="predicted"/>
<name>A0A2T6ZGE7_TUBBO</name>
<dbReference type="EMBL" id="NESQ01000292">
    <property type="protein sequence ID" value="PUU74555.1"/>
    <property type="molecule type" value="Genomic_DNA"/>
</dbReference>
<comment type="caution">
    <text evidence="2">The sequence shown here is derived from an EMBL/GenBank/DDBJ whole genome shotgun (WGS) entry which is preliminary data.</text>
</comment>
<dbReference type="AlphaFoldDB" id="A0A2T6ZGE7"/>
<protein>
    <submittedName>
        <fullName evidence="2">Uncharacterized protein</fullName>
    </submittedName>
</protein>
<feature type="chain" id="PRO_5015431938" evidence="1">
    <location>
        <begin position="19"/>
        <end position="177"/>
    </location>
</feature>
<accession>A0A2T6ZGE7</accession>
<feature type="signal peptide" evidence="1">
    <location>
        <begin position="1"/>
        <end position="18"/>
    </location>
</feature>
<organism evidence="2 3">
    <name type="scientific">Tuber borchii</name>
    <name type="common">White truffle</name>
    <dbReference type="NCBI Taxonomy" id="42251"/>
    <lineage>
        <taxon>Eukaryota</taxon>
        <taxon>Fungi</taxon>
        <taxon>Dikarya</taxon>
        <taxon>Ascomycota</taxon>
        <taxon>Pezizomycotina</taxon>
        <taxon>Pezizomycetes</taxon>
        <taxon>Pezizales</taxon>
        <taxon>Tuberaceae</taxon>
        <taxon>Tuber</taxon>
    </lineage>
</organism>
<keyword evidence="3" id="KW-1185">Reference proteome</keyword>
<gene>
    <name evidence="2" type="ORF">B9Z19DRAFT_1133102</name>
</gene>
<dbReference type="OrthoDB" id="5422807at2759"/>
<reference evidence="2 3" key="1">
    <citation type="submission" date="2017-04" db="EMBL/GenBank/DDBJ databases">
        <title>Draft genome sequence of Tuber borchii Vittad., a whitish edible truffle.</title>
        <authorList>
            <consortium name="DOE Joint Genome Institute"/>
            <person name="Murat C."/>
            <person name="Kuo A."/>
            <person name="Barry K.W."/>
            <person name="Clum A."/>
            <person name="Dockter R.B."/>
            <person name="Fauchery L."/>
            <person name="Iotti M."/>
            <person name="Kohler A."/>
            <person name="Labutti K."/>
            <person name="Lindquist E.A."/>
            <person name="Lipzen A."/>
            <person name="Ohm R.A."/>
            <person name="Wang M."/>
            <person name="Grigoriev I.V."/>
            <person name="Zambonelli A."/>
            <person name="Martin F.M."/>
        </authorList>
    </citation>
    <scope>NUCLEOTIDE SEQUENCE [LARGE SCALE GENOMIC DNA]</scope>
    <source>
        <strain evidence="2 3">Tbo3840</strain>
    </source>
</reference>